<accession>A0ABV2TJB0</accession>
<gene>
    <name evidence="4" type="ORF">ABXR19_07340</name>
</gene>
<evidence type="ECO:0000256" key="1">
    <source>
        <dbReference type="SAM" id="MobiDB-lite"/>
    </source>
</evidence>
<keyword evidence="5" id="KW-1185">Reference proteome</keyword>
<name>A0ABV2TJB0_9RHOO</name>
<keyword evidence="2" id="KW-1133">Transmembrane helix</keyword>
<organism evidence="4 5">
    <name type="scientific">Uliginosibacterium flavum</name>
    <dbReference type="NCBI Taxonomy" id="1396831"/>
    <lineage>
        <taxon>Bacteria</taxon>
        <taxon>Pseudomonadati</taxon>
        <taxon>Pseudomonadota</taxon>
        <taxon>Betaproteobacteria</taxon>
        <taxon>Rhodocyclales</taxon>
        <taxon>Zoogloeaceae</taxon>
        <taxon>Uliginosibacterium</taxon>
    </lineage>
</organism>
<feature type="region of interest" description="Disordered" evidence="1">
    <location>
        <begin position="319"/>
        <end position="359"/>
    </location>
</feature>
<dbReference type="Gene3D" id="3.40.50.300">
    <property type="entry name" value="P-loop containing nucleotide triphosphate hydrolases"/>
    <property type="match status" value="1"/>
</dbReference>
<feature type="domain" description="Zona occludens toxin N-terminal" evidence="3">
    <location>
        <begin position="53"/>
        <end position="167"/>
    </location>
</feature>
<feature type="compositionally biased region" description="Gly residues" evidence="1">
    <location>
        <begin position="335"/>
        <end position="359"/>
    </location>
</feature>
<dbReference type="EMBL" id="JBEWZI010000006">
    <property type="protein sequence ID" value="MET7013999.1"/>
    <property type="molecule type" value="Genomic_DNA"/>
</dbReference>
<dbReference type="InterPro" id="IPR027417">
    <property type="entry name" value="P-loop_NTPase"/>
</dbReference>
<sequence>MIEMTTGLPGSGKTLHTIWRLKALSEKENRPIYYHGINNLQLPWLPLADPEKWYECEPNSIIIIDEAQKIFRPMTPGAGVPLHISKMEDHRHSGIDLVLITQMPMLLHKNCRMLTGRHLHVVRMFGAHRSVIHEWAECRENPKQRKDSVSTVWNYPREVFDYYKSAEVHTHKTRIPARIWFMFAAPIIAAGLFWFSYQKISGISSPKTVLSASSPQVLPGARPLSSPPGQQSEGSVLTTAQYLESRTPRVADLAFSAPVYDRVTAPVTAPYPAACVLMRGECRCYSQQGTILSVSAEMCGQIVKKGFFVAWDTADKTKLKSTPPTAADAASAAGGKVGGGEVSGGAIDCGGVGGCGKKS</sequence>
<comment type="caution">
    <text evidence="4">The sequence shown here is derived from an EMBL/GenBank/DDBJ whole genome shotgun (WGS) entry which is preliminary data.</text>
</comment>
<keyword evidence="2" id="KW-0472">Membrane</keyword>
<dbReference type="Pfam" id="PF05707">
    <property type="entry name" value="Zot"/>
    <property type="match status" value="1"/>
</dbReference>
<evidence type="ECO:0000259" key="3">
    <source>
        <dbReference type="Pfam" id="PF05707"/>
    </source>
</evidence>
<proteinExistence type="predicted"/>
<feature type="transmembrane region" description="Helical" evidence="2">
    <location>
        <begin position="179"/>
        <end position="197"/>
    </location>
</feature>
<dbReference type="Proteomes" id="UP001549691">
    <property type="component" value="Unassembled WGS sequence"/>
</dbReference>
<evidence type="ECO:0000313" key="4">
    <source>
        <dbReference type="EMBL" id="MET7013999.1"/>
    </source>
</evidence>
<dbReference type="InterPro" id="IPR008900">
    <property type="entry name" value="Zot_N"/>
</dbReference>
<reference evidence="4 5" key="1">
    <citation type="submission" date="2024-07" db="EMBL/GenBank/DDBJ databases">
        <title>Uliginosibacterium flavum JJ3220;KACC:17644.</title>
        <authorList>
            <person name="Kim M.K."/>
        </authorList>
    </citation>
    <scope>NUCLEOTIDE SEQUENCE [LARGE SCALE GENOMIC DNA]</scope>
    <source>
        <strain evidence="4 5">KACC:17644</strain>
    </source>
</reference>
<protein>
    <submittedName>
        <fullName evidence="4">Zonular occludens toxin domain-containing protein</fullName>
    </submittedName>
</protein>
<evidence type="ECO:0000313" key="5">
    <source>
        <dbReference type="Proteomes" id="UP001549691"/>
    </source>
</evidence>
<evidence type="ECO:0000256" key="2">
    <source>
        <dbReference type="SAM" id="Phobius"/>
    </source>
</evidence>
<keyword evidence="2" id="KW-0812">Transmembrane</keyword>
<dbReference type="RefSeq" id="WP_354600458.1">
    <property type="nucleotide sequence ID" value="NZ_JBEWZI010000006.1"/>
</dbReference>